<keyword evidence="4" id="KW-1185">Reference proteome</keyword>
<dbReference type="SMART" id="SM00014">
    <property type="entry name" value="acidPPc"/>
    <property type="match status" value="1"/>
</dbReference>
<dbReference type="Proteomes" id="UP001204015">
    <property type="component" value="Unassembled WGS sequence"/>
</dbReference>
<feature type="signal peptide" evidence="1">
    <location>
        <begin position="1"/>
        <end position="27"/>
    </location>
</feature>
<dbReference type="PANTHER" id="PTHR14969:SF13">
    <property type="entry name" value="AT30094P"/>
    <property type="match status" value="1"/>
</dbReference>
<protein>
    <submittedName>
        <fullName evidence="3">Phosphatase PAP2 family protein</fullName>
    </submittedName>
</protein>
<proteinExistence type="predicted"/>
<evidence type="ECO:0000313" key="3">
    <source>
        <dbReference type="EMBL" id="MCO6025056.1"/>
    </source>
</evidence>
<comment type="caution">
    <text evidence="3">The sequence shown here is derived from an EMBL/GenBank/DDBJ whole genome shotgun (WGS) entry which is preliminary data.</text>
</comment>
<dbReference type="Gene3D" id="1.20.144.10">
    <property type="entry name" value="Phosphatidic acid phosphatase type 2/haloperoxidase"/>
    <property type="match status" value="1"/>
</dbReference>
<organism evidence="3 4">
    <name type="scientific">Segatella cerevisiae</name>
    <dbReference type="NCBI Taxonomy" id="2053716"/>
    <lineage>
        <taxon>Bacteria</taxon>
        <taxon>Pseudomonadati</taxon>
        <taxon>Bacteroidota</taxon>
        <taxon>Bacteroidia</taxon>
        <taxon>Bacteroidales</taxon>
        <taxon>Prevotellaceae</taxon>
        <taxon>Segatella</taxon>
    </lineage>
</organism>
<dbReference type="CDD" id="cd03394">
    <property type="entry name" value="PAP2_like_5"/>
    <property type="match status" value="1"/>
</dbReference>
<name>A0ABT1BVD9_9BACT</name>
<dbReference type="InterPro" id="IPR036938">
    <property type="entry name" value="PAP2/HPO_sf"/>
</dbReference>
<accession>A0ABT1BVD9</accession>
<dbReference type="RefSeq" id="WP_252760418.1">
    <property type="nucleotide sequence ID" value="NZ_JAMXLY010000010.1"/>
</dbReference>
<feature type="domain" description="Phosphatidic acid phosphatase type 2/haloperoxidase" evidence="2">
    <location>
        <begin position="134"/>
        <end position="235"/>
    </location>
</feature>
<evidence type="ECO:0000259" key="2">
    <source>
        <dbReference type="SMART" id="SM00014"/>
    </source>
</evidence>
<dbReference type="Pfam" id="PF01569">
    <property type="entry name" value="PAP2"/>
    <property type="match status" value="1"/>
</dbReference>
<keyword evidence="1" id="KW-0732">Signal</keyword>
<sequence length="430" mass="47407">MHQFIFGKRTIIHTIAAVILLCPQATALGAATSVYYGTDSTSRDTSNTPIRYIHPNVSRFVQSRWFQSTHIGIPLIISGLVVKRQDDQFRSLRNDFMPHFHRTVDNYTQYAPAAILLGLKAAGVESRSSWGRMLISDAFSAAIMGTTVNILKTTTHVMRPDGSDRHSFPSGHTATAFMTATMLSKEYGYLSPWVSVGAYSIATATGLMRMANNKHWLSDVITGAGIGILSSEFGYWIADEICKGKGLQRKSQPDLFSGDESSSFLGLYMGYNLPLSKYDLNENLSFKTSSGTTIGLEGAGFINPYIGFGGKASISNLRFIVNGSEAPDDTFDFYSLSIGPYFSLPLSERLSLGTKLLLDHTWYTNTRISSTIIPRNNGWGFGTGLSVNRQFEDHFGASLFLDYDLRPPHGLSSKEYLHILTLGARACIRF</sequence>
<evidence type="ECO:0000256" key="1">
    <source>
        <dbReference type="SAM" id="SignalP"/>
    </source>
</evidence>
<evidence type="ECO:0000313" key="4">
    <source>
        <dbReference type="Proteomes" id="UP001204015"/>
    </source>
</evidence>
<dbReference type="InterPro" id="IPR000326">
    <property type="entry name" value="PAP2/HPO"/>
</dbReference>
<dbReference type="EMBL" id="JAMXLY010000010">
    <property type="protein sequence ID" value="MCO6025056.1"/>
    <property type="molecule type" value="Genomic_DNA"/>
</dbReference>
<dbReference type="PANTHER" id="PTHR14969">
    <property type="entry name" value="SPHINGOSINE-1-PHOSPHATE PHOSPHOHYDROLASE"/>
    <property type="match status" value="1"/>
</dbReference>
<feature type="chain" id="PRO_5047410837" evidence="1">
    <location>
        <begin position="28"/>
        <end position="430"/>
    </location>
</feature>
<gene>
    <name evidence="3" type="ORF">NG821_04240</name>
</gene>
<reference evidence="3 4" key="1">
    <citation type="submission" date="2022-06" db="EMBL/GenBank/DDBJ databases">
        <title>A taxonomic note on the genus Prevotella: Description of four novel genera and emended description of the genera Hallella and Xylanibacter.</title>
        <authorList>
            <person name="Hitch T.C.A."/>
        </authorList>
    </citation>
    <scope>NUCLEOTIDE SEQUENCE [LARGE SCALE GENOMIC DNA]</scope>
    <source>
        <strain evidence="3 4">DSM 100619</strain>
    </source>
</reference>
<dbReference type="SUPFAM" id="SSF48317">
    <property type="entry name" value="Acid phosphatase/Vanadium-dependent haloperoxidase"/>
    <property type="match status" value="1"/>
</dbReference>